<name>A0ABY0HJD6_9PEZI</name>
<dbReference type="Proteomes" id="UP000294003">
    <property type="component" value="Unassembled WGS sequence"/>
</dbReference>
<comment type="caution">
    <text evidence="2">The sequence shown here is derived from an EMBL/GenBank/DDBJ whole genome shotgun (WGS) entry which is preliminary data.</text>
</comment>
<feature type="compositionally biased region" description="Basic residues" evidence="1">
    <location>
        <begin position="54"/>
        <end position="65"/>
    </location>
</feature>
<evidence type="ECO:0000313" key="2">
    <source>
        <dbReference type="EMBL" id="RYO92096.1"/>
    </source>
</evidence>
<protein>
    <submittedName>
        <fullName evidence="2">Uncharacterized protein</fullName>
    </submittedName>
</protein>
<evidence type="ECO:0000313" key="3">
    <source>
        <dbReference type="Proteomes" id="UP000294003"/>
    </source>
</evidence>
<accession>A0ABY0HJD6</accession>
<dbReference type="EMBL" id="QJNS01000032">
    <property type="protein sequence ID" value="RYO92096.1"/>
    <property type="molecule type" value="Genomic_DNA"/>
</dbReference>
<gene>
    <name evidence="2" type="ORF">DL762_001831</name>
</gene>
<reference evidence="2 3" key="1">
    <citation type="submission" date="2018-06" db="EMBL/GenBank/DDBJ databases">
        <title>Complete Genomes of Monosporascus.</title>
        <authorList>
            <person name="Robinson A.J."/>
            <person name="Natvig D.O."/>
        </authorList>
    </citation>
    <scope>NUCLEOTIDE SEQUENCE [LARGE SCALE GENOMIC DNA]</scope>
    <source>
        <strain evidence="2 3">CBS 609.92</strain>
    </source>
</reference>
<proteinExistence type="predicted"/>
<evidence type="ECO:0000256" key="1">
    <source>
        <dbReference type="SAM" id="MobiDB-lite"/>
    </source>
</evidence>
<organism evidence="2 3">
    <name type="scientific">Monosporascus cannonballus</name>
    <dbReference type="NCBI Taxonomy" id="155416"/>
    <lineage>
        <taxon>Eukaryota</taxon>
        <taxon>Fungi</taxon>
        <taxon>Dikarya</taxon>
        <taxon>Ascomycota</taxon>
        <taxon>Pezizomycotina</taxon>
        <taxon>Sordariomycetes</taxon>
        <taxon>Xylariomycetidae</taxon>
        <taxon>Xylariales</taxon>
        <taxon>Xylariales incertae sedis</taxon>
        <taxon>Monosporascus</taxon>
    </lineage>
</organism>
<sequence length="141" mass="15648">MVGIRRKQTAVAKICAIDSLPGEELASRWSSRGSRLGRPVVEAQLSGAPDRARQDRRHGHRGVRGHLRRASQEILLLFGAAGPCKELLRLKIRRGSEAKQRARAHDILEDVLAAREIVLRCLRHPSDLDALALKAKKETKA</sequence>
<feature type="region of interest" description="Disordered" evidence="1">
    <location>
        <begin position="45"/>
        <end position="65"/>
    </location>
</feature>
<keyword evidence="3" id="KW-1185">Reference proteome</keyword>